<dbReference type="AlphaFoldDB" id="A0AA35IZ97"/>
<dbReference type="InterPro" id="IPR002110">
    <property type="entry name" value="Ankyrin_rpt"/>
</dbReference>
<proteinExistence type="predicted"/>
<dbReference type="Proteomes" id="UP001161438">
    <property type="component" value="Chromosome 9"/>
</dbReference>
<feature type="region of interest" description="Disordered" evidence="5">
    <location>
        <begin position="296"/>
        <end position="322"/>
    </location>
</feature>
<dbReference type="SMART" id="SM00248">
    <property type="entry name" value="ANK"/>
    <property type="match status" value="5"/>
</dbReference>
<feature type="repeat" description="ANK" evidence="3">
    <location>
        <begin position="589"/>
        <end position="621"/>
    </location>
</feature>
<feature type="compositionally biased region" description="Polar residues" evidence="5">
    <location>
        <begin position="234"/>
        <end position="244"/>
    </location>
</feature>
<feature type="compositionally biased region" description="Low complexity" evidence="5">
    <location>
        <begin position="120"/>
        <end position="135"/>
    </location>
</feature>
<feature type="compositionally biased region" description="Basic and acidic residues" evidence="5">
    <location>
        <begin position="147"/>
        <end position="162"/>
    </location>
</feature>
<dbReference type="PROSITE" id="PS50088">
    <property type="entry name" value="ANK_REPEAT"/>
    <property type="match status" value="3"/>
</dbReference>
<dbReference type="GO" id="GO:0085020">
    <property type="term" value="P:protein K6-linked ubiquitination"/>
    <property type="evidence" value="ECO:0007669"/>
    <property type="project" value="TreeGrafter"/>
</dbReference>
<dbReference type="Gene3D" id="1.25.40.20">
    <property type="entry name" value="Ankyrin repeat-containing domain"/>
    <property type="match status" value="2"/>
</dbReference>
<accession>A0AA35IZ97</accession>
<keyword evidence="1" id="KW-0677">Repeat</keyword>
<dbReference type="PANTHER" id="PTHR24171">
    <property type="entry name" value="ANKYRIN REPEAT DOMAIN-CONTAINING PROTEIN 39-RELATED"/>
    <property type="match status" value="1"/>
</dbReference>
<feature type="repeat" description="ANK" evidence="3">
    <location>
        <begin position="359"/>
        <end position="391"/>
    </location>
</feature>
<name>A0AA35IZ97_SACMI</name>
<evidence type="ECO:0000313" key="7">
    <source>
        <dbReference type="Proteomes" id="UP001161438"/>
    </source>
</evidence>
<reference evidence="6" key="1">
    <citation type="submission" date="2022-10" db="EMBL/GenBank/DDBJ databases">
        <authorList>
            <person name="Byrne P K."/>
        </authorList>
    </citation>
    <scope>NUCLEOTIDE SEQUENCE</scope>
    <source>
        <strain evidence="6">IFO1815</strain>
    </source>
</reference>
<feature type="compositionally biased region" description="Basic and acidic residues" evidence="5">
    <location>
        <begin position="483"/>
        <end position="501"/>
    </location>
</feature>
<dbReference type="PROSITE" id="PS50297">
    <property type="entry name" value="ANK_REP_REGION"/>
    <property type="match status" value="3"/>
</dbReference>
<feature type="compositionally biased region" description="Basic and acidic residues" evidence="5">
    <location>
        <begin position="25"/>
        <end position="62"/>
    </location>
</feature>
<dbReference type="GeneID" id="80918865"/>
<evidence type="ECO:0000313" key="6">
    <source>
        <dbReference type="EMBL" id="CAI4039654.1"/>
    </source>
</evidence>
<feature type="compositionally biased region" description="Polar residues" evidence="5">
    <location>
        <begin position="15"/>
        <end position="24"/>
    </location>
</feature>
<dbReference type="InterPro" id="IPR036770">
    <property type="entry name" value="Ankyrin_rpt-contain_sf"/>
</dbReference>
<dbReference type="PRINTS" id="PR01415">
    <property type="entry name" value="ANKYRIN"/>
</dbReference>
<feature type="region of interest" description="Disordered" evidence="5">
    <location>
        <begin position="464"/>
        <end position="509"/>
    </location>
</feature>
<dbReference type="RefSeq" id="XP_056082769.1">
    <property type="nucleotide sequence ID" value="XM_056223149.1"/>
</dbReference>
<dbReference type="Pfam" id="PF12796">
    <property type="entry name" value="Ank_2"/>
    <property type="match status" value="2"/>
</dbReference>
<evidence type="ECO:0000256" key="1">
    <source>
        <dbReference type="ARBA" id="ARBA00022737"/>
    </source>
</evidence>
<keyword evidence="2 3" id="KW-0040">ANK repeat</keyword>
<keyword evidence="7" id="KW-1185">Reference proteome</keyword>
<dbReference type="SUPFAM" id="SSF48403">
    <property type="entry name" value="Ankyrin repeat"/>
    <property type="match status" value="1"/>
</dbReference>
<feature type="repeat" description="ANK" evidence="3">
    <location>
        <begin position="394"/>
        <end position="426"/>
    </location>
</feature>
<feature type="compositionally biased region" description="Basic residues" evidence="5">
    <location>
        <begin position="310"/>
        <end position="319"/>
    </location>
</feature>
<dbReference type="GO" id="GO:0004842">
    <property type="term" value="F:ubiquitin-protein transferase activity"/>
    <property type="evidence" value="ECO:0007669"/>
    <property type="project" value="TreeGrafter"/>
</dbReference>
<gene>
    <name evidence="6" type="primary">SMKI09G0610</name>
    <name evidence="6" type="ORF">SMKI_09G0610</name>
</gene>
<protein>
    <recommendedName>
        <fullName evidence="8">Hos4p</fullName>
    </recommendedName>
</protein>
<sequence length="1085" mass="123645">MNDSNTKQPLKKRSLSSYLSNVTTRLEELEKISKQKTPEEDTVSEQRRKELLSEDTNRKLQDKAVSLHTTDASIPDGTPDNLSAKDSEAPIQQNDASSHEREVSQNDRLNGLSETNGKMSQVSRATTSSSSNVRNIDIQSHQPFSRDQLRAMLKEPKRKTVDDFIQEEGLGAVEEEDLSDEVLEKNVTEPGDEERDIEYSDSDKDTDDVGSDDPTAPNSPIKPGRRKLVRGDQLDTTTSSMFNNESDSELSDIDDSKNIALSSSLFKGGSSPIKEANRNVTSMSSSPAQNAKEGTIAKTNDGHKNSHIAIPKRPKQKKGIYRDSGGRTRLQIACDKGKFDVVKNMIEEGSYDINDQDNAGNTALHEAALQGHIEIVELLIKNGADVNIKSIEMFGDTPLIDASANGHLDVVKYLLKNGADPTIRNAKGLTAFESVDDESEFDDEEDQKILREIKKRLSVAAKKWTNGTGPHKDMSNTDNNTHITDRSHFDDSARTDNKKAADPPATFSNIDEKAPEEEFYWTDVTSKAGKEKLFKASKEGHLPYVGTYVENGGKIDLKSFFESVKYGHEDITSIFLAFGFPVNQTSRDSKTSALMMAVGRGHLGTVKLLLEAGADPTKRDKKGHTALYYAKNSLMGITNSEEIQLIESAMNNHRKKHSDNINSSSNDNDNEEDIETYNQETHGKRKEKLQSPILTSRRCVTPKIEDNDDDAGIPDLADDGLGDEYNVKNSIASNSNTRPAENENDAIQYPLDWKKRKAIVLQDEEKAKSVSPLTMEPHSPRKIKSVEMNKIHEETADERETRLKEEEEYRKKRLEKKRKKEQELLQKLAEDEKKRIEEQEKQRVLEMERLEKATLEKAKQMEREKELEEISYRRAVRDLYPLGLKIINFNDKHDYKRFLPLYYFIDEKNNKLVLDLQITILLKDMNLLSKDNQPMFEKFPVDPKNLSSLWNMLKFIFLYGGSYDDDKSDMKYNKRFVVNFDGVDLDTKIGYELLEYRKFINLPMSWIKWDNVDIKDPTKRKEIEDNMIQISINEFTHLRNDKVNESQQPIRKRRCIKVPRELPVKFQHRMCISSILQQTSREPLW</sequence>
<organism evidence="6 7">
    <name type="scientific">Saccharomyces mikatae IFO 1815</name>
    <dbReference type="NCBI Taxonomy" id="226126"/>
    <lineage>
        <taxon>Eukaryota</taxon>
        <taxon>Fungi</taxon>
        <taxon>Dikarya</taxon>
        <taxon>Ascomycota</taxon>
        <taxon>Saccharomycotina</taxon>
        <taxon>Saccharomycetes</taxon>
        <taxon>Saccharomycetales</taxon>
        <taxon>Saccharomycetaceae</taxon>
        <taxon>Saccharomyces</taxon>
    </lineage>
</organism>
<feature type="compositionally biased region" description="Polar residues" evidence="5">
    <location>
        <begin position="106"/>
        <end position="119"/>
    </location>
</feature>
<evidence type="ECO:0000256" key="5">
    <source>
        <dbReference type="SAM" id="MobiDB-lite"/>
    </source>
</evidence>
<dbReference type="EMBL" id="OX365765">
    <property type="protein sequence ID" value="CAI4039654.1"/>
    <property type="molecule type" value="Genomic_DNA"/>
</dbReference>
<evidence type="ECO:0000256" key="2">
    <source>
        <dbReference type="ARBA" id="ARBA00023043"/>
    </source>
</evidence>
<feature type="region of interest" description="Disordered" evidence="5">
    <location>
        <begin position="1"/>
        <end position="252"/>
    </location>
</feature>
<evidence type="ECO:0000256" key="3">
    <source>
        <dbReference type="PROSITE-ProRule" id="PRU00023"/>
    </source>
</evidence>
<keyword evidence="4" id="KW-0175">Coiled coil</keyword>
<feature type="coiled-coil region" evidence="4">
    <location>
        <begin position="802"/>
        <end position="878"/>
    </location>
</feature>
<dbReference type="PANTHER" id="PTHR24171:SF8">
    <property type="entry name" value="BRCA1-ASSOCIATED RING DOMAIN PROTEIN 1"/>
    <property type="match status" value="1"/>
</dbReference>
<evidence type="ECO:0008006" key="8">
    <source>
        <dbReference type="Google" id="ProtNLM"/>
    </source>
</evidence>
<evidence type="ECO:0000256" key="4">
    <source>
        <dbReference type="SAM" id="Coils"/>
    </source>
</evidence>